<feature type="region of interest" description="Disordered" evidence="1">
    <location>
        <begin position="139"/>
        <end position="166"/>
    </location>
</feature>
<evidence type="ECO:0000313" key="3">
    <source>
        <dbReference type="Proteomes" id="UP001633002"/>
    </source>
</evidence>
<evidence type="ECO:0000313" key="2">
    <source>
        <dbReference type="EMBL" id="KAL3695144.1"/>
    </source>
</evidence>
<dbReference type="Proteomes" id="UP001633002">
    <property type="component" value="Unassembled WGS sequence"/>
</dbReference>
<dbReference type="EMBL" id="JBJQOH010000003">
    <property type="protein sequence ID" value="KAL3695144.1"/>
    <property type="molecule type" value="Genomic_DNA"/>
</dbReference>
<accession>A0ABD3HXW2</accession>
<comment type="caution">
    <text evidence="2">The sequence shown here is derived from an EMBL/GenBank/DDBJ whole genome shotgun (WGS) entry which is preliminary data.</text>
</comment>
<reference evidence="2 3" key="1">
    <citation type="submission" date="2024-09" db="EMBL/GenBank/DDBJ databases">
        <title>Chromosome-scale assembly of Riccia sorocarpa.</title>
        <authorList>
            <person name="Paukszto L."/>
        </authorList>
    </citation>
    <scope>NUCLEOTIDE SEQUENCE [LARGE SCALE GENOMIC DNA]</scope>
    <source>
        <strain evidence="2">LP-2024</strain>
        <tissue evidence="2">Aerial parts of the thallus</tissue>
    </source>
</reference>
<keyword evidence="3" id="KW-1185">Reference proteome</keyword>
<gene>
    <name evidence="2" type="ORF">R1sor_008795</name>
</gene>
<evidence type="ECO:0000256" key="1">
    <source>
        <dbReference type="SAM" id="MobiDB-lite"/>
    </source>
</evidence>
<sequence>MFNPVKSENKDVLAEPRDLSNMLLYEFNICCRAAEMQMDPVTVEVREGDIPVAAVQVPPTFVVDEVTLGENPMEVAPVLASDHVVDEGEILLEVVDVPDSQEAVPVIGEAQEATTSSLVDGWQDDGKFVQLVQDLTDTRNKPQPLAEASAPNAVRTVEEEVPTPGITPNLENVEFSVLEYLP</sequence>
<protein>
    <submittedName>
        <fullName evidence="2">Uncharacterized protein</fullName>
    </submittedName>
</protein>
<proteinExistence type="predicted"/>
<name>A0ABD3HXW2_9MARC</name>
<dbReference type="AlphaFoldDB" id="A0ABD3HXW2"/>
<organism evidence="2 3">
    <name type="scientific">Riccia sorocarpa</name>
    <dbReference type="NCBI Taxonomy" id="122646"/>
    <lineage>
        <taxon>Eukaryota</taxon>
        <taxon>Viridiplantae</taxon>
        <taxon>Streptophyta</taxon>
        <taxon>Embryophyta</taxon>
        <taxon>Marchantiophyta</taxon>
        <taxon>Marchantiopsida</taxon>
        <taxon>Marchantiidae</taxon>
        <taxon>Marchantiales</taxon>
        <taxon>Ricciaceae</taxon>
        <taxon>Riccia</taxon>
    </lineage>
</organism>